<comment type="caution">
    <text evidence="1">The sequence shown here is derived from an EMBL/GenBank/DDBJ whole genome shotgun (WGS) entry which is preliminary data.</text>
</comment>
<accession>A0ABD6EJS9</accession>
<evidence type="ECO:0000313" key="1">
    <source>
        <dbReference type="EMBL" id="MFH4980225.1"/>
    </source>
</evidence>
<organism evidence="1 2">
    <name type="scientific">Gnathostoma spinigerum</name>
    <dbReference type="NCBI Taxonomy" id="75299"/>
    <lineage>
        <taxon>Eukaryota</taxon>
        <taxon>Metazoa</taxon>
        <taxon>Ecdysozoa</taxon>
        <taxon>Nematoda</taxon>
        <taxon>Chromadorea</taxon>
        <taxon>Rhabditida</taxon>
        <taxon>Spirurina</taxon>
        <taxon>Gnathostomatomorpha</taxon>
        <taxon>Gnathostomatoidea</taxon>
        <taxon>Gnathostomatidae</taxon>
        <taxon>Gnathostoma</taxon>
    </lineage>
</organism>
<evidence type="ECO:0000313" key="2">
    <source>
        <dbReference type="Proteomes" id="UP001608902"/>
    </source>
</evidence>
<proteinExistence type="predicted"/>
<dbReference type="EMBL" id="JBGFUD010005252">
    <property type="protein sequence ID" value="MFH4980225.1"/>
    <property type="molecule type" value="Genomic_DNA"/>
</dbReference>
<dbReference type="InterPro" id="IPR036291">
    <property type="entry name" value="NAD(P)-bd_dom_sf"/>
</dbReference>
<dbReference type="Proteomes" id="UP001608902">
    <property type="component" value="Unassembled WGS sequence"/>
</dbReference>
<protein>
    <submittedName>
        <fullName evidence="1">Uncharacterized protein</fullName>
    </submittedName>
</protein>
<dbReference type="AlphaFoldDB" id="A0ABD6EJS9"/>
<sequence>MSLTNRRVFCIITGASRGIGREIVLQLSKILSNDSAFLITARSFPALNNLKEELLQMFVFRFVLFPCSQFRGLS</sequence>
<gene>
    <name evidence="1" type="ORF">AB6A40_006934</name>
</gene>
<dbReference type="SUPFAM" id="SSF51735">
    <property type="entry name" value="NAD(P)-binding Rossmann-fold domains"/>
    <property type="match status" value="1"/>
</dbReference>
<keyword evidence="2" id="KW-1185">Reference proteome</keyword>
<name>A0ABD6EJS9_9BILA</name>
<dbReference type="Gene3D" id="3.40.50.720">
    <property type="entry name" value="NAD(P)-binding Rossmann-like Domain"/>
    <property type="match status" value="1"/>
</dbReference>
<reference evidence="1 2" key="1">
    <citation type="submission" date="2024-08" db="EMBL/GenBank/DDBJ databases">
        <title>Gnathostoma spinigerum genome.</title>
        <authorList>
            <person name="Gonzalez-Bertolin B."/>
            <person name="Monzon S."/>
            <person name="Zaballos A."/>
            <person name="Jimenez P."/>
            <person name="Dekumyoy P."/>
            <person name="Varona S."/>
            <person name="Cuesta I."/>
            <person name="Sumanam S."/>
            <person name="Adisakwattana P."/>
            <person name="Gasser R.B."/>
            <person name="Hernandez-Gonzalez A."/>
            <person name="Young N.D."/>
            <person name="Perteguer M.J."/>
        </authorList>
    </citation>
    <scope>NUCLEOTIDE SEQUENCE [LARGE SCALE GENOMIC DNA]</scope>
    <source>
        <strain evidence="1">AL3</strain>
        <tissue evidence="1">Liver</tissue>
    </source>
</reference>